<dbReference type="EMBL" id="JAPZBS010000009">
    <property type="protein sequence ID" value="KAJ5358411.1"/>
    <property type="molecule type" value="Genomic_DNA"/>
</dbReference>
<dbReference type="GO" id="GO:0016811">
    <property type="term" value="F:hydrolase activity, acting on carbon-nitrogen (but not peptide) bonds, in linear amides"/>
    <property type="evidence" value="ECO:0007669"/>
    <property type="project" value="TreeGrafter"/>
</dbReference>
<comment type="caution">
    <text evidence="3">The sequence shown here is derived from an EMBL/GenBank/DDBJ whole genome shotgun (WGS) entry which is preliminary data.</text>
</comment>
<dbReference type="AlphaFoldDB" id="A0A9W9RDZ1"/>
<reference evidence="3" key="2">
    <citation type="journal article" date="2023" name="IMA Fungus">
        <title>Comparative genomic study of the Penicillium genus elucidates a diverse pangenome and 15 lateral gene transfer events.</title>
        <authorList>
            <person name="Petersen C."/>
            <person name="Sorensen T."/>
            <person name="Nielsen M.R."/>
            <person name="Sondergaard T.E."/>
            <person name="Sorensen J.L."/>
            <person name="Fitzpatrick D.A."/>
            <person name="Frisvad J.C."/>
            <person name="Nielsen K.L."/>
        </authorList>
    </citation>
    <scope>NUCLEOTIDE SEQUENCE</scope>
    <source>
        <strain evidence="3">IBT 29864</strain>
    </source>
</reference>
<dbReference type="PANTHER" id="PTHR43674:SF12">
    <property type="entry name" value="NITRILASE C965.09-RELATED"/>
    <property type="match status" value="1"/>
</dbReference>
<protein>
    <recommendedName>
        <fullName evidence="2">CN hydrolase domain-containing protein</fullName>
    </recommendedName>
</protein>
<evidence type="ECO:0000256" key="1">
    <source>
        <dbReference type="ARBA" id="ARBA00022801"/>
    </source>
</evidence>
<feature type="domain" description="CN hydrolase" evidence="2">
    <location>
        <begin position="12"/>
        <end position="324"/>
    </location>
</feature>
<reference evidence="3" key="1">
    <citation type="submission" date="2022-11" db="EMBL/GenBank/DDBJ databases">
        <authorList>
            <person name="Petersen C."/>
        </authorList>
    </citation>
    <scope>NUCLEOTIDE SEQUENCE</scope>
    <source>
        <strain evidence="3">IBT 29864</strain>
    </source>
</reference>
<evidence type="ECO:0000259" key="2">
    <source>
        <dbReference type="PROSITE" id="PS50263"/>
    </source>
</evidence>
<keyword evidence="4" id="KW-1185">Reference proteome</keyword>
<dbReference type="InterPro" id="IPR050345">
    <property type="entry name" value="Aliph_Amidase/BUP"/>
</dbReference>
<dbReference type="PROSITE" id="PS50263">
    <property type="entry name" value="CN_HYDROLASE"/>
    <property type="match status" value="1"/>
</dbReference>
<accession>A0A9W9RDZ1</accession>
<dbReference type="Proteomes" id="UP001147782">
    <property type="component" value="Unassembled WGS sequence"/>
</dbReference>
<dbReference type="RefSeq" id="XP_056549697.1">
    <property type="nucleotide sequence ID" value="XM_056703737.1"/>
</dbReference>
<evidence type="ECO:0000313" key="3">
    <source>
        <dbReference type="EMBL" id="KAJ5358411.1"/>
    </source>
</evidence>
<sequence>MSTTEAPSPRPVVVAACQLGPVHLADSRQDVLNRMCKLLDQAARENVKLAVFPELAFTTFFPRYLIEGEDLDQYFDIEDPSKGGIEQSPNIKPLFDHAYSLGIDVYVGYAERSIQEDGSHIDYNSSAYYSAHANKIVGKYRKVHLPGSVEPKTEPGAFQQLEKRYFHPGNLGFPAFRAPGLVPGAVKKSDASASPAENNGKGDPIIGMLICNDRRWAEAWRVYGLQGIEIMCCGYNTTAFQTTASGHMVDMSPDAAEDLVLLHHKLSCQGNSYMNACFSINVAKTGAEDGNPLVGGTIIVHPLGHIIKEAKTKEDELVVASIDLSDCYRLKNTVFAFEKHRRTEHYHPIVEQTGAIEPELL</sequence>
<dbReference type="GeneID" id="81442916"/>
<dbReference type="InterPro" id="IPR036526">
    <property type="entry name" value="C-N_Hydrolase_sf"/>
</dbReference>
<dbReference type="OrthoDB" id="412018at2759"/>
<proteinExistence type="predicted"/>
<dbReference type="Gene3D" id="3.60.110.10">
    <property type="entry name" value="Carbon-nitrogen hydrolase"/>
    <property type="match status" value="1"/>
</dbReference>
<organism evidence="3 4">
    <name type="scientific">Penicillium cataractarum</name>
    <dbReference type="NCBI Taxonomy" id="2100454"/>
    <lineage>
        <taxon>Eukaryota</taxon>
        <taxon>Fungi</taxon>
        <taxon>Dikarya</taxon>
        <taxon>Ascomycota</taxon>
        <taxon>Pezizomycotina</taxon>
        <taxon>Eurotiomycetes</taxon>
        <taxon>Eurotiomycetidae</taxon>
        <taxon>Eurotiales</taxon>
        <taxon>Aspergillaceae</taxon>
        <taxon>Penicillium</taxon>
    </lineage>
</organism>
<keyword evidence="1" id="KW-0378">Hydrolase</keyword>
<name>A0A9W9RDZ1_9EURO</name>
<evidence type="ECO:0000313" key="4">
    <source>
        <dbReference type="Proteomes" id="UP001147782"/>
    </source>
</evidence>
<dbReference type="PANTHER" id="PTHR43674">
    <property type="entry name" value="NITRILASE C965.09-RELATED"/>
    <property type="match status" value="1"/>
</dbReference>
<dbReference type="InterPro" id="IPR003010">
    <property type="entry name" value="C-N_Hydrolase"/>
</dbReference>
<dbReference type="Pfam" id="PF00795">
    <property type="entry name" value="CN_hydrolase"/>
    <property type="match status" value="1"/>
</dbReference>
<gene>
    <name evidence="3" type="ORF">N7496_010824</name>
</gene>
<dbReference type="SUPFAM" id="SSF56317">
    <property type="entry name" value="Carbon-nitrogen hydrolase"/>
    <property type="match status" value="1"/>
</dbReference>